<evidence type="ECO:0000313" key="3">
    <source>
        <dbReference type="Proteomes" id="UP000640583"/>
    </source>
</evidence>
<keyword evidence="2" id="KW-0067">ATP-binding</keyword>
<dbReference type="InterPro" id="IPR051396">
    <property type="entry name" value="Bact_Antivir_Def_Nuclease"/>
</dbReference>
<comment type="caution">
    <text evidence="2">The sequence shown here is derived from an EMBL/GenBank/DDBJ whole genome shotgun (WGS) entry which is preliminary data.</text>
</comment>
<keyword evidence="2" id="KW-0547">Nucleotide-binding</keyword>
<dbReference type="RefSeq" id="WP_228847599.1">
    <property type="nucleotide sequence ID" value="NZ_JADCKQ010000002.1"/>
</dbReference>
<name>A0A8J7LPE1_9RHOB</name>
<dbReference type="Gene3D" id="3.40.50.300">
    <property type="entry name" value="P-loop containing nucleotide triphosphate hydrolases"/>
    <property type="match status" value="2"/>
</dbReference>
<feature type="domain" description="Endonuclease GajA/Old nuclease/RecF-like AAA" evidence="1">
    <location>
        <begin position="1"/>
        <end position="373"/>
    </location>
</feature>
<sequence>MQLVTFEIMGFRGYRELRKVSLQNLTTFVGKNDAGKSSLMDALDLFFDDSKKLDKEDLCVDPNLNTVVLTAEFSDFPTELVLDAAAATDLNSEHLLFEKPDGQHVLRIVKEYKAGKAAEVFVDATAPLLEQGHPILLKQADLRKLGRELGLEEGLPTADRGKNPPWRNAIFQHFADAPHGTVKVPITKDDAKKIWDQIRPHIPYFCLFKVDRASSDQDGEARDPLAMAAKIAIAECEAEITAIVEEVQTRANELVARTLLKLQEMAPELAVGLSPDVTGQPKWDSFKTALKTEGNIPFNKRGSGTKRLVLLNFFRAEAERRSEEDGRGVIYAFEEPESSQHPQNQRLLLDSFKRLAESNSAQVLLTTHSPFVAKNLPAVSLRLVTKDLQAACPTIEEVSDEGDGEAELLLKIANELGVLPDSRVRVLVMVEGPNDVNFFENIFSAVSGIDPAVLDISSSPHVAIVPMGGAVLQHWVTRQYLRGFGCKEYHIYDRDCGPEDAAKYQTYVDEVNSAENENTARLTSKRETENYLHGDAILNELAIDIVVDDQTNVPLAVSDASKLTQLVPDMGQSAVKKKLNIQVAAGMTAALLAERDVDGDVVGWFRDITAIVQANDN</sequence>
<dbReference type="AlphaFoldDB" id="A0A8J7LPE1"/>
<proteinExistence type="predicted"/>
<dbReference type="PANTHER" id="PTHR43581:SF4">
    <property type="entry name" value="ATP_GTP PHOSPHATASE"/>
    <property type="match status" value="1"/>
</dbReference>
<protein>
    <submittedName>
        <fullName evidence="2">ATP-binding protein</fullName>
    </submittedName>
</protein>
<accession>A0A8J7LPE1</accession>
<dbReference type="PANTHER" id="PTHR43581">
    <property type="entry name" value="ATP/GTP PHOSPHATASE"/>
    <property type="match status" value="1"/>
</dbReference>
<keyword evidence="3" id="KW-1185">Reference proteome</keyword>
<organism evidence="2 3">
    <name type="scientific">Halocynthiibacter styelae</name>
    <dbReference type="NCBI Taxonomy" id="2761955"/>
    <lineage>
        <taxon>Bacteria</taxon>
        <taxon>Pseudomonadati</taxon>
        <taxon>Pseudomonadota</taxon>
        <taxon>Alphaproteobacteria</taxon>
        <taxon>Rhodobacterales</taxon>
        <taxon>Paracoccaceae</taxon>
        <taxon>Halocynthiibacter</taxon>
    </lineage>
</organism>
<dbReference type="SUPFAM" id="SSF52540">
    <property type="entry name" value="P-loop containing nucleoside triphosphate hydrolases"/>
    <property type="match status" value="1"/>
</dbReference>
<dbReference type="GO" id="GO:0005524">
    <property type="term" value="F:ATP binding"/>
    <property type="evidence" value="ECO:0007669"/>
    <property type="project" value="UniProtKB-KW"/>
</dbReference>
<evidence type="ECO:0000313" key="2">
    <source>
        <dbReference type="EMBL" id="MBI1492692.1"/>
    </source>
</evidence>
<dbReference type="Pfam" id="PF13175">
    <property type="entry name" value="AAA_15"/>
    <property type="match status" value="1"/>
</dbReference>
<dbReference type="EMBL" id="JADCKQ010000002">
    <property type="protein sequence ID" value="MBI1492692.1"/>
    <property type="molecule type" value="Genomic_DNA"/>
</dbReference>
<dbReference type="Proteomes" id="UP000640583">
    <property type="component" value="Unassembled WGS sequence"/>
</dbReference>
<dbReference type="InterPro" id="IPR041685">
    <property type="entry name" value="AAA_GajA/Old/RecF-like"/>
</dbReference>
<reference evidence="2" key="1">
    <citation type="submission" date="2020-10" db="EMBL/GenBank/DDBJ databases">
        <title>Paenihalocynthiibacter styelae gen. nov., sp. nov., isolated from stalked sea squirt Styela clava.</title>
        <authorList>
            <person name="Kim Y.-O."/>
            <person name="Yoon J.-H."/>
        </authorList>
    </citation>
    <scope>NUCLEOTIDE SEQUENCE</scope>
    <source>
        <strain evidence="2">MYP1-1</strain>
    </source>
</reference>
<dbReference type="InterPro" id="IPR027417">
    <property type="entry name" value="P-loop_NTPase"/>
</dbReference>
<gene>
    <name evidence="2" type="ORF">H1D41_03480</name>
</gene>
<evidence type="ECO:0000259" key="1">
    <source>
        <dbReference type="Pfam" id="PF13175"/>
    </source>
</evidence>